<dbReference type="Pfam" id="PF10275">
    <property type="entry name" value="Peptidase_C65"/>
    <property type="match status" value="1"/>
</dbReference>
<dbReference type="PANTHER" id="PTHR12931">
    <property type="entry name" value="UBIQUITIN THIOLESTERASE PROTEIN OTUB"/>
    <property type="match status" value="1"/>
</dbReference>
<dbReference type="EC" id="3.4.19.12" evidence="2"/>
<protein>
    <recommendedName>
        <fullName evidence="2">ubiquitinyl hydrolase 1</fullName>
        <ecNumber evidence="2">3.4.19.12</ecNumber>
    </recommendedName>
</protein>
<dbReference type="PANTHER" id="PTHR12931:SF15">
    <property type="entry name" value="UBIQUITIN THIOESTERASE OTUBAIN-LIKE"/>
    <property type="match status" value="1"/>
</dbReference>
<keyword evidence="6" id="KW-0788">Thiol protease</keyword>
<dbReference type="PROSITE" id="PS50802">
    <property type="entry name" value="OTU"/>
    <property type="match status" value="1"/>
</dbReference>
<comment type="catalytic activity">
    <reaction evidence="1">
        <text>Thiol-dependent hydrolysis of ester, thioester, amide, peptide and isopeptide bonds formed by the C-terminal Gly of ubiquitin (a 76-residue protein attached to proteins as an intracellular targeting signal).</text>
        <dbReference type="EC" id="3.4.19.12"/>
    </reaction>
</comment>
<keyword evidence="3" id="KW-0645">Protease</keyword>
<evidence type="ECO:0000313" key="8">
    <source>
        <dbReference type="EMBL" id="KPI89090.1"/>
    </source>
</evidence>
<sequence length="272" mass="30486">MDHYAMDETTLSLAREAQLADIRQEVGKDPPLSLPLPLDRSCRLIQEVAADQTYVTQALSLFGAAEASTTQYNFTAISYARRDGNCFYRCAGFRLCELLVQCPDKAFVFVAKLRSLEPLLTALFGDFVSDFTDVLMELLQGIASGTVNSAAQVYKRFTSDDGAYLIVALRYVVSAHLQQFEDDYLPFVDGLGYATVRDYCNKEVQMVDHESDNVQLAAFAKALDVCLMVYGLDRNAGTNVTEYSFNVENNDDGHRLTIELLYMPGHYNLLRR</sequence>
<gene>
    <name evidence="8" type="ORF">ABL78_1826</name>
</gene>
<evidence type="ECO:0000256" key="4">
    <source>
        <dbReference type="ARBA" id="ARBA00022786"/>
    </source>
</evidence>
<dbReference type="VEuPathDB" id="TriTrypDB:Lsey_0032_0340"/>
<evidence type="ECO:0000256" key="3">
    <source>
        <dbReference type="ARBA" id="ARBA00022670"/>
    </source>
</evidence>
<keyword evidence="5" id="KW-0378">Hydrolase</keyword>
<dbReference type="OrthoDB" id="18915at2759"/>
<dbReference type="GO" id="GO:0071108">
    <property type="term" value="P:protein K48-linked deubiquitination"/>
    <property type="evidence" value="ECO:0007669"/>
    <property type="project" value="TreeGrafter"/>
</dbReference>
<dbReference type="GO" id="GO:0006508">
    <property type="term" value="P:proteolysis"/>
    <property type="evidence" value="ECO:0007669"/>
    <property type="project" value="UniProtKB-KW"/>
</dbReference>
<dbReference type="InterPro" id="IPR019400">
    <property type="entry name" value="Peptidase_C65_otubain"/>
</dbReference>
<dbReference type="EMBL" id="LJSK01000032">
    <property type="protein sequence ID" value="KPI89090.1"/>
    <property type="molecule type" value="Genomic_DNA"/>
</dbReference>
<dbReference type="Gene3D" id="1.20.1300.20">
    <property type="entry name" value="Peptidase C65 Otubain, subdomain 2"/>
    <property type="match status" value="1"/>
</dbReference>
<evidence type="ECO:0000259" key="7">
    <source>
        <dbReference type="PROSITE" id="PS50802"/>
    </source>
</evidence>
<accession>A0A0N1I1P6</accession>
<keyword evidence="4" id="KW-0833">Ubl conjugation pathway</keyword>
<feature type="domain" description="OTU" evidence="7">
    <location>
        <begin position="75"/>
        <end position="272"/>
    </location>
</feature>
<dbReference type="GO" id="GO:0005634">
    <property type="term" value="C:nucleus"/>
    <property type="evidence" value="ECO:0007669"/>
    <property type="project" value="TreeGrafter"/>
</dbReference>
<dbReference type="GO" id="GO:0004843">
    <property type="term" value="F:cysteine-type deubiquitinase activity"/>
    <property type="evidence" value="ECO:0007669"/>
    <property type="project" value="UniProtKB-EC"/>
</dbReference>
<evidence type="ECO:0000313" key="9">
    <source>
        <dbReference type="Proteomes" id="UP000038009"/>
    </source>
</evidence>
<dbReference type="InterPro" id="IPR003323">
    <property type="entry name" value="OTU_dom"/>
</dbReference>
<reference evidence="8 9" key="1">
    <citation type="journal article" date="2015" name="PLoS Pathog.">
        <title>Leptomonas seymouri: Adaptations to the Dixenous Life Cycle Analyzed by Genome Sequencing, Transcriptome Profiling and Co-infection with Leishmania donovani.</title>
        <authorList>
            <person name="Kraeva N."/>
            <person name="Butenko A."/>
            <person name="Hlavacova J."/>
            <person name="Kostygov A."/>
            <person name="Myskova J."/>
            <person name="Grybchuk D."/>
            <person name="Lestinova T."/>
            <person name="Votypka J."/>
            <person name="Volf P."/>
            <person name="Opperdoes F."/>
            <person name="Flegontov P."/>
            <person name="Lukes J."/>
            <person name="Yurchenko V."/>
        </authorList>
    </citation>
    <scope>NUCLEOTIDE SEQUENCE [LARGE SCALE GENOMIC DNA]</scope>
    <source>
        <strain evidence="8 9">ATCC 30220</strain>
    </source>
</reference>
<dbReference type="GO" id="GO:0043130">
    <property type="term" value="F:ubiquitin binding"/>
    <property type="evidence" value="ECO:0007669"/>
    <property type="project" value="TreeGrafter"/>
</dbReference>
<dbReference type="SUPFAM" id="SSF54001">
    <property type="entry name" value="Cysteine proteinases"/>
    <property type="match status" value="1"/>
</dbReference>
<evidence type="ECO:0000256" key="5">
    <source>
        <dbReference type="ARBA" id="ARBA00022801"/>
    </source>
</evidence>
<dbReference type="AlphaFoldDB" id="A0A0N1I1P6"/>
<dbReference type="OMA" id="ADHVQIT"/>
<dbReference type="Proteomes" id="UP000038009">
    <property type="component" value="Unassembled WGS sequence"/>
</dbReference>
<dbReference type="InterPro" id="IPR042467">
    <property type="entry name" value="Peptidase_C65_otubain_sub2"/>
</dbReference>
<comment type="caution">
    <text evidence="8">The sequence shown here is derived from an EMBL/GenBank/DDBJ whole genome shotgun (WGS) entry which is preliminary data.</text>
</comment>
<organism evidence="8 9">
    <name type="scientific">Leptomonas seymouri</name>
    <dbReference type="NCBI Taxonomy" id="5684"/>
    <lineage>
        <taxon>Eukaryota</taxon>
        <taxon>Discoba</taxon>
        <taxon>Euglenozoa</taxon>
        <taxon>Kinetoplastea</taxon>
        <taxon>Metakinetoplastina</taxon>
        <taxon>Trypanosomatida</taxon>
        <taxon>Trypanosomatidae</taxon>
        <taxon>Leishmaniinae</taxon>
        <taxon>Leptomonas</taxon>
    </lineage>
</organism>
<evidence type="ECO:0000256" key="2">
    <source>
        <dbReference type="ARBA" id="ARBA00012759"/>
    </source>
</evidence>
<dbReference type="CDD" id="cd22749">
    <property type="entry name" value="Otubain_C65"/>
    <property type="match status" value="1"/>
</dbReference>
<dbReference type="Gene3D" id="3.30.200.60">
    <property type="entry name" value="Peptidase C65 Otubain, subdomain 1"/>
    <property type="match status" value="1"/>
</dbReference>
<dbReference type="InterPro" id="IPR042468">
    <property type="entry name" value="Peptidase_C65_otubain_sub1"/>
</dbReference>
<evidence type="ECO:0000256" key="1">
    <source>
        <dbReference type="ARBA" id="ARBA00000707"/>
    </source>
</evidence>
<dbReference type="InterPro" id="IPR038765">
    <property type="entry name" value="Papain-like_cys_pep_sf"/>
</dbReference>
<proteinExistence type="predicted"/>
<name>A0A0N1I1P6_LEPSE</name>
<evidence type="ECO:0000256" key="6">
    <source>
        <dbReference type="ARBA" id="ARBA00022807"/>
    </source>
</evidence>
<keyword evidence="9" id="KW-1185">Reference proteome</keyword>